<gene>
    <name evidence="1" type="ORF">N2K84_15230</name>
</gene>
<sequence length="139" mass="16182">MIIHGVFFAVKCNRCGNICESGDYQYWNDESAAEESAAESEWHIDNGKHYCPNCHEIDENDNVLIYLPIPESVKKAQIFLQSITRYAVLKDRKDSFRIEISNIQYLSDADLAWIRSKIDFEIEKVVTPRQEKIIIIIKK</sequence>
<reference evidence="1" key="1">
    <citation type="submission" date="2022-10" db="EMBL/GenBank/DDBJ databases">
        <title>Gaoshiqiia sediminis gen. nov., sp. nov., isolated from coastal sediment.</title>
        <authorList>
            <person name="Yu W.X."/>
            <person name="Mu D.S."/>
            <person name="Du J.Z."/>
            <person name="Liang Y.Q."/>
        </authorList>
    </citation>
    <scope>NUCLEOTIDE SEQUENCE</scope>
    <source>
        <strain evidence="1">A06</strain>
    </source>
</reference>
<evidence type="ECO:0000313" key="2">
    <source>
        <dbReference type="Proteomes" id="UP001163821"/>
    </source>
</evidence>
<dbReference type="AlphaFoldDB" id="A0AA41Y628"/>
<dbReference type="Proteomes" id="UP001163821">
    <property type="component" value="Unassembled WGS sequence"/>
</dbReference>
<keyword evidence="2" id="KW-1185">Reference proteome</keyword>
<evidence type="ECO:0000313" key="1">
    <source>
        <dbReference type="EMBL" id="MCW0484094.1"/>
    </source>
</evidence>
<protein>
    <submittedName>
        <fullName evidence="1">Uncharacterized protein</fullName>
    </submittedName>
</protein>
<dbReference type="EMBL" id="JAPAAF010000028">
    <property type="protein sequence ID" value="MCW0484094.1"/>
    <property type="molecule type" value="Genomic_DNA"/>
</dbReference>
<accession>A0AA41Y628</accession>
<comment type="caution">
    <text evidence="1">The sequence shown here is derived from an EMBL/GenBank/DDBJ whole genome shotgun (WGS) entry which is preliminary data.</text>
</comment>
<proteinExistence type="predicted"/>
<dbReference type="RefSeq" id="WP_282592686.1">
    <property type="nucleotide sequence ID" value="NZ_JAPAAF010000028.1"/>
</dbReference>
<organism evidence="1 2">
    <name type="scientific">Gaoshiqia sediminis</name>
    <dbReference type="NCBI Taxonomy" id="2986998"/>
    <lineage>
        <taxon>Bacteria</taxon>
        <taxon>Pseudomonadati</taxon>
        <taxon>Bacteroidota</taxon>
        <taxon>Bacteroidia</taxon>
        <taxon>Marinilabiliales</taxon>
        <taxon>Prolixibacteraceae</taxon>
        <taxon>Gaoshiqia</taxon>
    </lineage>
</organism>
<name>A0AA41Y628_9BACT</name>